<protein>
    <recommendedName>
        <fullName evidence="1">Reverse transcriptase Ty1/copia-type domain-containing protein</fullName>
    </recommendedName>
</protein>
<dbReference type="EMBL" id="CANTFK010000983">
    <property type="protein sequence ID" value="CAI5737486.1"/>
    <property type="molecule type" value="Genomic_DNA"/>
</dbReference>
<evidence type="ECO:0000313" key="2">
    <source>
        <dbReference type="EMBL" id="CAI5737486.1"/>
    </source>
</evidence>
<reference evidence="2" key="1">
    <citation type="submission" date="2022-12" db="EMBL/GenBank/DDBJ databases">
        <authorList>
            <person name="Webb A."/>
        </authorList>
    </citation>
    <scope>NUCLEOTIDE SEQUENCE</scope>
    <source>
        <strain evidence="2">Pf2</strain>
    </source>
</reference>
<feature type="domain" description="Reverse transcriptase Ty1/copia-type" evidence="1">
    <location>
        <begin position="2"/>
        <end position="181"/>
    </location>
</feature>
<dbReference type="SUPFAM" id="SSF56672">
    <property type="entry name" value="DNA/RNA polymerases"/>
    <property type="match status" value="1"/>
</dbReference>
<evidence type="ECO:0000313" key="3">
    <source>
        <dbReference type="Proteomes" id="UP001159659"/>
    </source>
</evidence>
<organism evidence="2 3">
    <name type="scientific">Peronospora farinosa</name>
    <dbReference type="NCBI Taxonomy" id="134698"/>
    <lineage>
        <taxon>Eukaryota</taxon>
        <taxon>Sar</taxon>
        <taxon>Stramenopiles</taxon>
        <taxon>Oomycota</taxon>
        <taxon>Peronosporomycetes</taxon>
        <taxon>Peronosporales</taxon>
        <taxon>Peronosporaceae</taxon>
        <taxon>Peronospora</taxon>
    </lineage>
</organism>
<dbReference type="Proteomes" id="UP001159659">
    <property type="component" value="Unassembled WGS sequence"/>
</dbReference>
<evidence type="ECO:0000259" key="1">
    <source>
        <dbReference type="Pfam" id="PF07727"/>
    </source>
</evidence>
<name>A0AAV0UKX0_9STRA</name>
<dbReference type="Pfam" id="PF07727">
    <property type="entry name" value="RVT_2"/>
    <property type="match status" value="1"/>
</dbReference>
<dbReference type="InterPro" id="IPR013103">
    <property type="entry name" value="RVT_2"/>
</dbReference>
<proteinExistence type="predicted"/>
<dbReference type="InterPro" id="IPR043502">
    <property type="entry name" value="DNA/RNA_pol_sf"/>
</dbReference>
<gene>
    <name evidence="2" type="ORF">PFR002_LOCUS8386</name>
</gene>
<dbReference type="AlphaFoldDB" id="A0AAV0UKX0"/>
<comment type="caution">
    <text evidence="2">The sequence shown here is derived from an EMBL/GenBank/DDBJ whole genome shotgun (WGS) entry which is preliminary data.</text>
</comment>
<accession>A0AAV0UKX0</accession>
<sequence length="200" mass="22789">MNSIKVVLAVVVVKVYVTKQLGADTAFLNSNLKEEVYMEVFNGITNAEKMMCKLDKAIYDSNKLRVHEKRLSMLCFCRLVFEAVEQISVYVKVNNGNFVYVCLYVDDMIIAAKTSREIQEVKTALKHSFKMKELGKVKLILGMEINNDRNASTLRIRQTRYIDDVVCRFNQDEVKAVVNPCESGLKLSKMQSPATDAEKE</sequence>